<dbReference type="EMBL" id="VDUX01000004">
    <property type="protein sequence ID" value="TXL60708.1"/>
    <property type="molecule type" value="Genomic_DNA"/>
</dbReference>
<feature type="transmembrane region" description="Helical" evidence="1">
    <location>
        <begin position="45"/>
        <end position="63"/>
    </location>
</feature>
<sequence length="609" mass="67343">MPFLTPIAPDIAPEDFVRRPFLERIRITSTFWAENGFGTPRMIHMIYLLKLVVLYSLGGLLVISATSDVGGLGSFTSWWDEPIVYQKVVLWTLLIEAMALGGTWGPLCGRFKPMTGGVRYWLRPGTIRMAPWGDKVPGTGGDTRTLLDVALYAALLGSLVLALVLPGVANSDLTAMEPDSTGGLVRDWAMILPVVLLILNGLRDKVVFLSARSEQYMPALIFSATLGYVDMIIAFKLLIVIIWMGAGFSKFGHHFTNVVPPMISNAPFNPSKKLRKAHYRDFPNDLRPSGLAWFMAHIGGTSIELIVPLVLLFTTTPEIALVAALIMVVFHAFIISTFPLAVPLEWNVAYGLIAMILFVGLGNDDGYYIGDFSNGWLLALIVAALLFFPVLGNLRPDLVSFLPSMRQYAGNWASATWAFAPGAEERLNELDTPARLQVEQLQEAMKLDRDAADMTMQLTLGWRSLHSQGPGLFSVLMHTLGDDINRYTIREAEFAANVILGWNFGDGHIHDERLIAAIQRRLHFKPGEFVVAYVESRPVNKPTQEYRVIDAALGIVERGTWQVTDAIAQQPWLPNGPIDLQVEWRHSNYVPGTFRIDAAPAEQTPASSA</sequence>
<dbReference type="Pfam" id="PF12077">
    <property type="entry name" value="DUF3556"/>
    <property type="match status" value="1"/>
</dbReference>
<dbReference type="Proteomes" id="UP000321571">
    <property type="component" value="Unassembled WGS sequence"/>
</dbReference>
<protein>
    <submittedName>
        <fullName evidence="2">DUF3556 domain-containing protein</fullName>
    </submittedName>
</protein>
<keyword evidence="1" id="KW-1133">Transmembrane helix</keyword>
<gene>
    <name evidence="2" type="ORF">FHP06_09780</name>
</gene>
<reference evidence="2 3" key="1">
    <citation type="submission" date="2019-06" db="EMBL/GenBank/DDBJ databases">
        <title>Aeromicrobium sp. nov., isolated from a maize field.</title>
        <authorList>
            <person name="Lin S.-Y."/>
            <person name="Tsai C.-F."/>
            <person name="Young C.-C."/>
        </authorList>
    </citation>
    <scope>NUCLEOTIDE SEQUENCE [LARGE SCALE GENOMIC DNA]</scope>
    <source>
        <strain evidence="2 3">CC-CFT486</strain>
    </source>
</reference>
<feature type="transmembrane region" description="Helical" evidence="1">
    <location>
        <begin position="149"/>
        <end position="168"/>
    </location>
</feature>
<feature type="transmembrane region" description="Helical" evidence="1">
    <location>
        <begin position="220"/>
        <end position="246"/>
    </location>
</feature>
<comment type="caution">
    <text evidence="2">The sequence shown here is derived from an EMBL/GenBank/DDBJ whole genome shotgun (WGS) entry which is preliminary data.</text>
</comment>
<keyword evidence="1" id="KW-0812">Transmembrane</keyword>
<feature type="transmembrane region" description="Helical" evidence="1">
    <location>
        <begin position="83"/>
        <end position="104"/>
    </location>
</feature>
<feature type="transmembrane region" description="Helical" evidence="1">
    <location>
        <begin position="375"/>
        <end position="394"/>
    </location>
</feature>
<dbReference type="OrthoDB" id="3520547at2"/>
<dbReference type="RefSeq" id="WP_147686250.1">
    <property type="nucleotide sequence ID" value="NZ_VDUX01000004.1"/>
</dbReference>
<name>A0A5C8NHE3_9ACTN</name>
<feature type="transmembrane region" description="Helical" evidence="1">
    <location>
        <begin position="319"/>
        <end position="340"/>
    </location>
</feature>
<feature type="transmembrane region" description="Helical" evidence="1">
    <location>
        <begin position="346"/>
        <end position="363"/>
    </location>
</feature>
<accession>A0A5C8NHE3</accession>
<evidence type="ECO:0000313" key="3">
    <source>
        <dbReference type="Proteomes" id="UP000321571"/>
    </source>
</evidence>
<feature type="transmembrane region" description="Helical" evidence="1">
    <location>
        <begin position="188"/>
        <end position="208"/>
    </location>
</feature>
<dbReference type="InterPro" id="IPR021941">
    <property type="entry name" value="DUF3556_TM"/>
</dbReference>
<keyword evidence="1" id="KW-0472">Membrane</keyword>
<proteinExistence type="predicted"/>
<evidence type="ECO:0000313" key="2">
    <source>
        <dbReference type="EMBL" id="TXL60708.1"/>
    </source>
</evidence>
<organism evidence="2 3">
    <name type="scientific">Aeromicrobium terrae</name>
    <dbReference type="NCBI Taxonomy" id="2498846"/>
    <lineage>
        <taxon>Bacteria</taxon>
        <taxon>Bacillati</taxon>
        <taxon>Actinomycetota</taxon>
        <taxon>Actinomycetes</taxon>
        <taxon>Propionibacteriales</taxon>
        <taxon>Nocardioidaceae</taxon>
        <taxon>Aeromicrobium</taxon>
    </lineage>
</organism>
<feature type="transmembrane region" description="Helical" evidence="1">
    <location>
        <begin position="291"/>
        <end position="312"/>
    </location>
</feature>
<dbReference type="AlphaFoldDB" id="A0A5C8NHE3"/>
<keyword evidence="3" id="KW-1185">Reference proteome</keyword>
<evidence type="ECO:0000256" key="1">
    <source>
        <dbReference type="SAM" id="Phobius"/>
    </source>
</evidence>